<feature type="chain" id="PRO_5011721857" evidence="1">
    <location>
        <begin position="22"/>
        <end position="138"/>
    </location>
</feature>
<dbReference type="Pfam" id="PF26622">
    <property type="entry name" value="DUF8199"/>
    <property type="match status" value="1"/>
</dbReference>
<gene>
    <name evidence="2" type="ORF">SAMN04487988_106211</name>
</gene>
<feature type="signal peptide" evidence="1">
    <location>
        <begin position="1"/>
        <end position="21"/>
    </location>
</feature>
<evidence type="ECO:0000313" key="3">
    <source>
        <dbReference type="Proteomes" id="UP000199642"/>
    </source>
</evidence>
<keyword evidence="3" id="KW-1185">Reference proteome</keyword>
<organism evidence="2 3">
    <name type="scientific">Algoriphagus hitonicola</name>
    <dbReference type="NCBI Taxonomy" id="435880"/>
    <lineage>
        <taxon>Bacteria</taxon>
        <taxon>Pseudomonadati</taxon>
        <taxon>Bacteroidota</taxon>
        <taxon>Cytophagia</taxon>
        <taxon>Cytophagales</taxon>
        <taxon>Cyclobacteriaceae</taxon>
        <taxon>Algoriphagus</taxon>
    </lineage>
</organism>
<evidence type="ECO:0000313" key="2">
    <source>
        <dbReference type="EMBL" id="SFG68361.1"/>
    </source>
</evidence>
<dbReference type="InterPro" id="IPR058512">
    <property type="entry name" value="DUF8199"/>
</dbReference>
<accession>A0A1I2U1B1</accession>
<dbReference type="AlphaFoldDB" id="A0A1I2U1B1"/>
<dbReference type="STRING" id="435880.SAMN04487988_106211"/>
<dbReference type="OrthoDB" id="965878at2"/>
<dbReference type="RefSeq" id="WP_092791335.1">
    <property type="nucleotide sequence ID" value="NZ_FOPC01000006.1"/>
</dbReference>
<protein>
    <submittedName>
        <fullName evidence="2">Uncharacterized protein</fullName>
    </submittedName>
</protein>
<name>A0A1I2U1B1_9BACT</name>
<sequence length="138" mass="15443">MNKLISIALASLILLSNIGVAKAVHLCMGEETAVKIGWEKAHLDCQMLEKKPSCHETEQENLPPHDCCDDEYEHFQTEAETGLDKSEVKLISSTFVSSLVISFWLSPFTESSESAHFTESPPPPSKTERFILFQSFLI</sequence>
<keyword evidence="1" id="KW-0732">Signal</keyword>
<evidence type="ECO:0000256" key="1">
    <source>
        <dbReference type="SAM" id="SignalP"/>
    </source>
</evidence>
<reference evidence="3" key="1">
    <citation type="submission" date="2016-10" db="EMBL/GenBank/DDBJ databases">
        <authorList>
            <person name="Varghese N."/>
            <person name="Submissions S."/>
        </authorList>
    </citation>
    <scope>NUCLEOTIDE SEQUENCE [LARGE SCALE GENOMIC DNA]</scope>
    <source>
        <strain evidence="3">DSM 19315</strain>
    </source>
</reference>
<dbReference type="NCBIfam" id="NF047658">
    <property type="entry name" value="HYC_CC_PP"/>
    <property type="match status" value="1"/>
</dbReference>
<dbReference type="EMBL" id="FOPC01000006">
    <property type="protein sequence ID" value="SFG68361.1"/>
    <property type="molecule type" value="Genomic_DNA"/>
</dbReference>
<dbReference type="InterPro" id="IPR058060">
    <property type="entry name" value="HYC_CC_PP"/>
</dbReference>
<dbReference type="Proteomes" id="UP000199642">
    <property type="component" value="Unassembled WGS sequence"/>
</dbReference>
<proteinExistence type="predicted"/>